<dbReference type="EMBL" id="JAACJJ010000042">
    <property type="protein sequence ID" value="KAF5316413.1"/>
    <property type="molecule type" value="Genomic_DNA"/>
</dbReference>
<organism evidence="2 3">
    <name type="scientific">Psilocybe cf. subviscida</name>
    <dbReference type="NCBI Taxonomy" id="2480587"/>
    <lineage>
        <taxon>Eukaryota</taxon>
        <taxon>Fungi</taxon>
        <taxon>Dikarya</taxon>
        <taxon>Basidiomycota</taxon>
        <taxon>Agaricomycotina</taxon>
        <taxon>Agaricomycetes</taxon>
        <taxon>Agaricomycetidae</taxon>
        <taxon>Agaricales</taxon>
        <taxon>Agaricineae</taxon>
        <taxon>Strophariaceae</taxon>
        <taxon>Psilocybe</taxon>
    </lineage>
</organism>
<accession>A0A8H5B4J5</accession>
<dbReference type="Gene3D" id="1.10.510.10">
    <property type="entry name" value="Transferase(Phosphotransferase) domain 1"/>
    <property type="match status" value="1"/>
</dbReference>
<sequence>MSVFCLAIDHDGAPLGEVFEVAFDTGLRVASLKVKVQEMLQNTLGNDDISLLEVYHSPEILLDMGGHNLALAVSKLDPENTKVSSLDVVKDVVSDPQNMLLVIKRPARQASKRPRSPSDPVDHYDRLKRCNILKNTPSIGAQSTNYQTNQNNSDERLLDDRPHPDLDIPPISLLYGPFGEFDDIFARRALPLADSNIDSAKFEQTVDEFATAMLDFYGNEDLRRGATGPLFSKIGFDLPATSVGSTPYRTDGHYEVNGLMVTVLEIKKEQADTKSIPYVQAALYVGQSHKEAAKAMCRHWRVPALCITLVGHYIQFYGTLLLGHQYRTVSLTPALSCCPSATNGRDREHLYSAFAAALVLQRRIRDDLEAYPNLSRSLPRTLTSEEFLLPAVSKILEYGCNAEFKQYIEFEILRYHGQRADRRHLYAARVTKGEPKVILVKISRSYSTDLHDYCQKDGHAPELLGYEPLSGGWCAVAMEYLSDATSISSVKYSDHMEGQLTRLVDGFHEKDLVHGDLRSVNILWDQSRQKILLIDFDWGGYVGKVQYPTWNLNEDLRTGRYSKTLDISKGDDKRVLWATLRAWRDRRSN</sequence>
<evidence type="ECO:0000313" key="3">
    <source>
        <dbReference type="Proteomes" id="UP000567179"/>
    </source>
</evidence>
<dbReference type="AlphaFoldDB" id="A0A8H5B4J5"/>
<reference evidence="2 3" key="1">
    <citation type="journal article" date="2020" name="ISME J.">
        <title>Uncovering the hidden diversity of litter-decomposition mechanisms in mushroom-forming fungi.</title>
        <authorList>
            <person name="Floudas D."/>
            <person name="Bentzer J."/>
            <person name="Ahren D."/>
            <person name="Johansson T."/>
            <person name="Persson P."/>
            <person name="Tunlid A."/>
        </authorList>
    </citation>
    <scope>NUCLEOTIDE SEQUENCE [LARGE SCALE GENOMIC DNA]</scope>
    <source>
        <strain evidence="2 3">CBS 101986</strain>
    </source>
</reference>
<feature type="compositionally biased region" description="Basic residues" evidence="1">
    <location>
        <begin position="105"/>
        <end position="115"/>
    </location>
</feature>
<evidence type="ECO:0000313" key="2">
    <source>
        <dbReference type="EMBL" id="KAF5316413.1"/>
    </source>
</evidence>
<comment type="caution">
    <text evidence="2">The sequence shown here is derived from an EMBL/GenBank/DDBJ whole genome shotgun (WGS) entry which is preliminary data.</text>
</comment>
<feature type="compositionally biased region" description="Low complexity" evidence="1">
    <location>
        <begin position="142"/>
        <end position="152"/>
    </location>
</feature>
<proteinExistence type="predicted"/>
<dbReference type="SUPFAM" id="SSF56112">
    <property type="entry name" value="Protein kinase-like (PK-like)"/>
    <property type="match status" value="1"/>
</dbReference>
<evidence type="ECO:0008006" key="4">
    <source>
        <dbReference type="Google" id="ProtNLM"/>
    </source>
</evidence>
<feature type="region of interest" description="Disordered" evidence="1">
    <location>
        <begin position="105"/>
        <end position="161"/>
    </location>
</feature>
<evidence type="ECO:0000256" key="1">
    <source>
        <dbReference type="SAM" id="MobiDB-lite"/>
    </source>
</evidence>
<dbReference type="InterPro" id="IPR011009">
    <property type="entry name" value="Kinase-like_dom_sf"/>
</dbReference>
<dbReference type="Proteomes" id="UP000567179">
    <property type="component" value="Unassembled WGS sequence"/>
</dbReference>
<dbReference type="OrthoDB" id="3261131at2759"/>
<protein>
    <recommendedName>
        <fullName evidence="4">Protein kinase domain-containing protein</fullName>
    </recommendedName>
</protein>
<keyword evidence="3" id="KW-1185">Reference proteome</keyword>
<name>A0A8H5B4J5_9AGAR</name>
<gene>
    <name evidence="2" type="ORF">D9619_006302</name>
</gene>
<dbReference type="Pfam" id="PF06293">
    <property type="entry name" value="Kdo"/>
    <property type="match status" value="1"/>
</dbReference>